<dbReference type="RefSeq" id="WP_136578356.1">
    <property type="nucleotide sequence ID" value="NZ_STFF01000004.1"/>
</dbReference>
<dbReference type="AlphaFoldDB" id="A0A4S8HSH1"/>
<evidence type="ECO:0000313" key="3">
    <source>
        <dbReference type="Proteomes" id="UP000306918"/>
    </source>
</evidence>
<dbReference type="Pfam" id="PF13858">
    <property type="entry name" value="DUF4199"/>
    <property type="match status" value="1"/>
</dbReference>
<dbReference type="EMBL" id="STFF01000004">
    <property type="protein sequence ID" value="THU38400.1"/>
    <property type="molecule type" value="Genomic_DNA"/>
</dbReference>
<evidence type="ECO:0000313" key="2">
    <source>
        <dbReference type="EMBL" id="THU38400.1"/>
    </source>
</evidence>
<dbReference type="InterPro" id="IPR025250">
    <property type="entry name" value="DUF4199"/>
</dbReference>
<keyword evidence="1" id="KW-0812">Transmembrane</keyword>
<evidence type="ECO:0000256" key="1">
    <source>
        <dbReference type="SAM" id="Phobius"/>
    </source>
</evidence>
<feature type="transmembrane region" description="Helical" evidence="1">
    <location>
        <begin position="44"/>
        <end position="61"/>
    </location>
</feature>
<name>A0A4S8HSH1_9BACT</name>
<keyword evidence="3" id="KW-1185">Reference proteome</keyword>
<sequence>MTTASSGKSSILLYGVLYGVTSIAYTVILYLGGVAAYMHSANKYIGVAIALVFAILPAWHLKKQQGGYLEFSDALKSIFKVLVIGIFLSTLFDYILFHYIDVPFREALTQASIDAMVKEMENSDMSDEKIEETVEFMSKFNSYGLAAQALAFAIRCILHFILALIVSAIMKKKRPVFENTFNQ</sequence>
<feature type="transmembrane region" description="Helical" evidence="1">
    <location>
        <begin position="12"/>
        <end position="38"/>
    </location>
</feature>
<feature type="transmembrane region" description="Helical" evidence="1">
    <location>
        <begin position="145"/>
        <end position="169"/>
    </location>
</feature>
<comment type="caution">
    <text evidence="2">The sequence shown here is derived from an EMBL/GenBank/DDBJ whole genome shotgun (WGS) entry which is preliminary data.</text>
</comment>
<dbReference type="Proteomes" id="UP000306918">
    <property type="component" value="Unassembled WGS sequence"/>
</dbReference>
<reference evidence="2 3" key="1">
    <citation type="submission" date="2019-04" db="EMBL/GenBank/DDBJ databases">
        <title>Niastella caeni sp. nov., isolated from activated sludge.</title>
        <authorList>
            <person name="Sheng M."/>
        </authorList>
    </citation>
    <scope>NUCLEOTIDE SEQUENCE [LARGE SCALE GENOMIC DNA]</scope>
    <source>
        <strain evidence="2 3">HX-2-15</strain>
    </source>
</reference>
<dbReference type="OrthoDB" id="664023at2"/>
<keyword evidence="1" id="KW-1133">Transmembrane helix</keyword>
<proteinExistence type="predicted"/>
<accession>A0A4S8HSH1</accession>
<gene>
    <name evidence="2" type="ORF">FAM09_17160</name>
</gene>
<keyword evidence="1" id="KW-0472">Membrane</keyword>
<feature type="transmembrane region" description="Helical" evidence="1">
    <location>
        <begin position="81"/>
        <end position="100"/>
    </location>
</feature>
<organism evidence="2 3">
    <name type="scientific">Niastella caeni</name>
    <dbReference type="NCBI Taxonomy" id="2569763"/>
    <lineage>
        <taxon>Bacteria</taxon>
        <taxon>Pseudomonadati</taxon>
        <taxon>Bacteroidota</taxon>
        <taxon>Chitinophagia</taxon>
        <taxon>Chitinophagales</taxon>
        <taxon>Chitinophagaceae</taxon>
        <taxon>Niastella</taxon>
    </lineage>
</organism>
<protein>
    <submittedName>
        <fullName evidence="2">DUF4199 domain-containing protein</fullName>
    </submittedName>
</protein>